<name>A0A1C7M9A0_GRIFR</name>
<proteinExistence type="predicted"/>
<keyword evidence="3" id="KW-1185">Reference proteome</keyword>
<feature type="region of interest" description="Disordered" evidence="1">
    <location>
        <begin position="58"/>
        <end position="175"/>
    </location>
</feature>
<gene>
    <name evidence="2" type="ORF">A0H81_06600</name>
</gene>
<protein>
    <submittedName>
        <fullName evidence="2">Uncharacterized protein</fullName>
    </submittedName>
</protein>
<dbReference type="EMBL" id="LUGG01000007">
    <property type="protein sequence ID" value="OBZ73428.1"/>
    <property type="molecule type" value="Genomic_DNA"/>
</dbReference>
<sequence length="321" mass="35106">MRMLKQKILEQEQAAEDREALKMTEEQRDMLIDSFRAVKMEFNDLDGLSWSAALGPSPPPAMAAVLSAVHPPQPPPRAMPNALPRSRTQLPPSRHRHTTPVDPSFFLLDDQTSDPAELDTPCPSPKTRRTLAAPPLPTAPNIPPAPPTPNTTPAHADDNNLQPAALSDDSAPSSKAYPVLDTCLSQHVLAELPIPPPLVRTSCVRIPSSESLAHRKTSPAGARKVSPAAARKTPPSTLRRTPPSPSARRASPAGTRNLSRLCSPTCRWCCGRRPRTCVLSRATARWLARRALCRWDGRRRCKRTVMLAVDAVEWRASCCVL</sequence>
<accession>A0A1C7M9A0</accession>
<comment type="caution">
    <text evidence="2">The sequence shown here is derived from an EMBL/GenBank/DDBJ whole genome shotgun (WGS) entry which is preliminary data.</text>
</comment>
<feature type="region of interest" description="Disordered" evidence="1">
    <location>
        <begin position="210"/>
        <end position="256"/>
    </location>
</feature>
<dbReference type="AlphaFoldDB" id="A0A1C7M9A0"/>
<feature type="compositionally biased region" description="Low complexity" evidence="1">
    <location>
        <begin position="163"/>
        <end position="175"/>
    </location>
</feature>
<feature type="compositionally biased region" description="Low complexity" evidence="1">
    <location>
        <begin position="231"/>
        <end position="256"/>
    </location>
</feature>
<evidence type="ECO:0000313" key="3">
    <source>
        <dbReference type="Proteomes" id="UP000092993"/>
    </source>
</evidence>
<dbReference type="Proteomes" id="UP000092993">
    <property type="component" value="Unassembled WGS sequence"/>
</dbReference>
<dbReference type="OrthoDB" id="2757916at2759"/>
<evidence type="ECO:0000313" key="2">
    <source>
        <dbReference type="EMBL" id="OBZ73428.1"/>
    </source>
</evidence>
<organism evidence="2 3">
    <name type="scientific">Grifola frondosa</name>
    <name type="common">Maitake</name>
    <name type="synonym">Polyporus frondosus</name>
    <dbReference type="NCBI Taxonomy" id="5627"/>
    <lineage>
        <taxon>Eukaryota</taxon>
        <taxon>Fungi</taxon>
        <taxon>Dikarya</taxon>
        <taxon>Basidiomycota</taxon>
        <taxon>Agaricomycotina</taxon>
        <taxon>Agaricomycetes</taxon>
        <taxon>Polyporales</taxon>
        <taxon>Grifolaceae</taxon>
        <taxon>Grifola</taxon>
    </lineage>
</organism>
<evidence type="ECO:0000256" key="1">
    <source>
        <dbReference type="SAM" id="MobiDB-lite"/>
    </source>
</evidence>
<reference evidence="2 3" key="1">
    <citation type="submission" date="2016-03" db="EMBL/GenBank/DDBJ databases">
        <title>Whole genome sequencing of Grifola frondosa 9006-11.</title>
        <authorList>
            <person name="Min B."/>
            <person name="Park H."/>
            <person name="Kim J.-G."/>
            <person name="Cho H."/>
            <person name="Oh Y.-L."/>
            <person name="Kong W.-S."/>
            <person name="Choi I.-G."/>
        </authorList>
    </citation>
    <scope>NUCLEOTIDE SEQUENCE [LARGE SCALE GENOMIC DNA]</scope>
    <source>
        <strain evidence="2 3">9006-11</strain>
    </source>
</reference>
<feature type="compositionally biased region" description="Pro residues" evidence="1">
    <location>
        <begin position="134"/>
        <end position="150"/>
    </location>
</feature>